<protein>
    <submittedName>
        <fullName evidence="2">Uncharacterized protein</fullName>
    </submittedName>
</protein>
<name>A0A1B6JNU5_9HEMI</name>
<sequence>KNKERKLKSHKMTTDAISSPQVKFQSNNVHPHSIRRNLVQTKLKFPKVEDTNMTVRRSPRKVSVVCKNNELNKSLSVNKEQQCKMPLKSLEIIEIDESSSDNDREENCISEHMEDKSDTQHKSTNTKSPSNIKHQYRETTGLQNWEMKFDNTLLLLKDEENSLSKRDIEISNKTSQVAPTERETPYTTEVTNQLIQSMDTPQEKRKTVIV</sequence>
<dbReference type="EMBL" id="GECU01006861">
    <property type="protein sequence ID" value="JAT00846.1"/>
    <property type="molecule type" value="Transcribed_RNA"/>
</dbReference>
<feature type="non-terminal residue" evidence="2">
    <location>
        <position position="210"/>
    </location>
</feature>
<proteinExistence type="predicted"/>
<feature type="compositionally biased region" description="Basic and acidic residues" evidence="1">
    <location>
        <begin position="112"/>
        <end position="121"/>
    </location>
</feature>
<dbReference type="AlphaFoldDB" id="A0A1B6JNU5"/>
<evidence type="ECO:0000256" key="1">
    <source>
        <dbReference type="SAM" id="MobiDB-lite"/>
    </source>
</evidence>
<reference evidence="2" key="1">
    <citation type="submission" date="2015-11" db="EMBL/GenBank/DDBJ databases">
        <title>De novo transcriptome assembly of four potential Pierce s Disease insect vectors from Arizona vineyards.</title>
        <authorList>
            <person name="Tassone E.E."/>
        </authorList>
    </citation>
    <scope>NUCLEOTIDE SEQUENCE</scope>
</reference>
<feature type="region of interest" description="Disordered" evidence="1">
    <location>
        <begin position="112"/>
        <end position="135"/>
    </location>
</feature>
<evidence type="ECO:0000313" key="2">
    <source>
        <dbReference type="EMBL" id="JAT00846.1"/>
    </source>
</evidence>
<feature type="compositionally biased region" description="Polar residues" evidence="1">
    <location>
        <begin position="122"/>
        <end position="135"/>
    </location>
</feature>
<gene>
    <name evidence="2" type="ORF">g.41486</name>
</gene>
<organism evidence="2">
    <name type="scientific">Homalodisca liturata</name>
    <dbReference type="NCBI Taxonomy" id="320908"/>
    <lineage>
        <taxon>Eukaryota</taxon>
        <taxon>Metazoa</taxon>
        <taxon>Ecdysozoa</taxon>
        <taxon>Arthropoda</taxon>
        <taxon>Hexapoda</taxon>
        <taxon>Insecta</taxon>
        <taxon>Pterygota</taxon>
        <taxon>Neoptera</taxon>
        <taxon>Paraneoptera</taxon>
        <taxon>Hemiptera</taxon>
        <taxon>Auchenorrhyncha</taxon>
        <taxon>Membracoidea</taxon>
        <taxon>Cicadellidae</taxon>
        <taxon>Cicadellinae</taxon>
        <taxon>Proconiini</taxon>
        <taxon>Homalodisca</taxon>
    </lineage>
</organism>
<feature type="non-terminal residue" evidence="2">
    <location>
        <position position="1"/>
    </location>
</feature>
<accession>A0A1B6JNU5</accession>